<comment type="caution">
    <text evidence="3">The sequence shown here is derived from an EMBL/GenBank/DDBJ whole genome shotgun (WGS) entry which is preliminary data.</text>
</comment>
<evidence type="ECO:0000313" key="3">
    <source>
        <dbReference type="EMBL" id="KUM26036.1"/>
    </source>
</evidence>
<name>A0A101KS39_RHILI</name>
<dbReference type="Proteomes" id="UP000053176">
    <property type="component" value="Unassembled WGS sequence"/>
</dbReference>
<protein>
    <recommendedName>
        <fullName evidence="2">DUF3592 domain-containing protein</fullName>
    </recommendedName>
</protein>
<evidence type="ECO:0000259" key="2">
    <source>
        <dbReference type="Pfam" id="PF12158"/>
    </source>
</evidence>
<dbReference type="InterPro" id="IPR021994">
    <property type="entry name" value="DUF3592"/>
</dbReference>
<accession>A0A101KS39</accession>
<feature type="transmembrane region" description="Helical" evidence="1">
    <location>
        <begin position="37"/>
        <end position="57"/>
    </location>
</feature>
<dbReference type="EMBL" id="LPWA01000109">
    <property type="protein sequence ID" value="KUM26036.1"/>
    <property type="molecule type" value="Genomic_DNA"/>
</dbReference>
<dbReference type="OrthoDB" id="8072583at2"/>
<keyword evidence="1" id="KW-1133">Transmembrane helix</keyword>
<evidence type="ECO:0000313" key="4">
    <source>
        <dbReference type="Proteomes" id="UP000053176"/>
    </source>
</evidence>
<proteinExistence type="predicted"/>
<feature type="transmembrane region" description="Helical" evidence="1">
    <location>
        <begin position="143"/>
        <end position="162"/>
    </location>
</feature>
<gene>
    <name evidence="3" type="ORF">AU467_03235</name>
</gene>
<organism evidence="3 4">
    <name type="scientific">Rhizobium loti</name>
    <name type="common">Mesorhizobium loti</name>
    <dbReference type="NCBI Taxonomy" id="381"/>
    <lineage>
        <taxon>Bacteria</taxon>
        <taxon>Pseudomonadati</taxon>
        <taxon>Pseudomonadota</taxon>
        <taxon>Alphaproteobacteria</taxon>
        <taxon>Hyphomicrobiales</taxon>
        <taxon>Phyllobacteriaceae</taxon>
        <taxon>Mesorhizobium</taxon>
    </lineage>
</organism>
<reference evidence="3 4" key="1">
    <citation type="submission" date="2015-12" db="EMBL/GenBank/DDBJ databases">
        <title>Draft genome sequence of Mesorhizobium sp. UFLA 01-765, a multitolerant efficient symbiont and plant-growth promoting strain isolated from Zn-mining soil using Leucaena leucocephala as a trap plant.</title>
        <authorList>
            <person name="Rangel W.M."/>
            <person name="Thijs S."/>
            <person name="Longatti S.M."/>
            <person name="Moreira F.M."/>
            <person name="Weyens N."/>
            <person name="Vangronsveld J."/>
            <person name="Van Hamme J.D."/>
            <person name="Bottos E.M."/>
            <person name="Rineau F."/>
        </authorList>
    </citation>
    <scope>NUCLEOTIDE SEQUENCE [LARGE SCALE GENOMIC DNA]</scope>
    <source>
        <strain evidence="3 4">UFLA 01-765</strain>
    </source>
</reference>
<keyword evidence="1" id="KW-0812">Transmembrane</keyword>
<dbReference type="Pfam" id="PF12158">
    <property type="entry name" value="DUF3592"/>
    <property type="match status" value="1"/>
</dbReference>
<keyword evidence="1" id="KW-0472">Membrane</keyword>
<sequence length="164" mass="18400">MQQSWTAFWERVSEAFHQALFPFRAVAEALGGHPSDIQIWCFLCGVFFLALVGIQTYGDIVFRRRGAFATGKVVRVDKSSDGPDTPVIEFADRLGKTWRFESHLPVNRTTRNVGAPVDVMYDPLHPKRAREVGRPVMKAVHLIVWYAIVAGLMTLAFLPGLISN</sequence>
<dbReference type="AlphaFoldDB" id="A0A101KS39"/>
<evidence type="ECO:0000256" key="1">
    <source>
        <dbReference type="SAM" id="Phobius"/>
    </source>
</evidence>
<feature type="domain" description="DUF3592" evidence="2">
    <location>
        <begin position="70"/>
        <end position="130"/>
    </location>
</feature>